<dbReference type="RefSeq" id="WP_200326232.1">
    <property type="nucleotide sequence ID" value="NZ_JAENJH010000017.1"/>
</dbReference>
<gene>
    <name evidence="1" type="ORF">JHE00_34015</name>
</gene>
<dbReference type="Proteomes" id="UP000635245">
    <property type="component" value="Unassembled WGS sequence"/>
</dbReference>
<name>A0A934V5E0_9PSEU</name>
<keyword evidence="2" id="KW-1185">Reference proteome</keyword>
<reference evidence="1" key="1">
    <citation type="submission" date="2020-12" db="EMBL/GenBank/DDBJ databases">
        <title>Prauserella sp. ASG 168, a novel actinomycete isolated from cave rock.</title>
        <authorList>
            <person name="Suriyachadkun C."/>
        </authorList>
    </citation>
    <scope>NUCLEOTIDE SEQUENCE</scope>
    <source>
        <strain evidence="1">ASG 168</strain>
    </source>
</reference>
<comment type="caution">
    <text evidence="1">The sequence shown here is derived from an EMBL/GenBank/DDBJ whole genome shotgun (WGS) entry which is preliminary data.</text>
</comment>
<dbReference type="EMBL" id="JAENJH010000017">
    <property type="protein sequence ID" value="MBK1789371.1"/>
    <property type="molecule type" value="Genomic_DNA"/>
</dbReference>
<dbReference type="AlphaFoldDB" id="A0A934V5E0"/>
<evidence type="ECO:0000313" key="2">
    <source>
        <dbReference type="Proteomes" id="UP000635245"/>
    </source>
</evidence>
<protein>
    <submittedName>
        <fullName evidence="1">Uncharacterized protein</fullName>
    </submittedName>
</protein>
<evidence type="ECO:0000313" key="1">
    <source>
        <dbReference type="EMBL" id="MBK1789371.1"/>
    </source>
</evidence>
<proteinExistence type="predicted"/>
<sequence>MERWFQAIGEGVAHSLDELLDRALAEGGPLAPDVGRLVSAWKLLLRLHGRTGRGGCRECGRAQGRRLCAVWQVAVGYFLRRLPEAERSRRG</sequence>
<organism evidence="1 2">
    <name type="scientific">Prauserella cavernicola</name>
    <dbReference type="NCBI Taxonomy" id="2800127"/>
    <lineage>
        <taxon>Bacteria</taxon>
        <taxon>Bacillati</taxon>
        <taxon>Actinomycetota</taxon>
        <taxon>Actinomycetes</taxon>
        <taxon>Pseudonocardiales</taxon>
        <taxon>Pseudonocardiaceae</taxon>
        <taxon>Prauserella</taxon>
    </lineage>
</organism>
<accession>A0A934V5E0</accession>